<reference evidence="2 3" key="1">
    <citation type="submission" date="2020-05" db="EMBL/GenBank/DDBJ databases">
        <title>Genome sequence of Isoptericola sp. JC619 isolated from Chilika lagoon, India.</title>
        <authorList>
            <person name="Kumar D."/>
            <person name="Appam K."/>
            <person name="Gandham S."/>
            <person name="Uppada J."/>
            <person name="Sasikala C."/>
            <person name="Venkata Ramana C."/>
        </authorList>
    </citation>
    <scope>NUCLEOTIDE SEQUENCE [LARGE SCALE GENOMIC DNA]</scope>
    <source>
        <strain evidence="2 3">JC619</strain>
    </source>
</reference>
<accession>A0A849JXV0</accession>
<comment type="caution">
    <text evidence="2">The sequence shown here is derived from an EMBL/GenBank/DDBJ whole genome shotgun (WGS) entry which is preliminary data.</text>
</comment>
<keyword evidence="2" id="KW-0808">Transferase</keyword>
<dbReference type="GO" id="GO:0016301">
    <property type="term" value="F:kinase activity"/>
    <property type="evidence" value="ECO:0007669"/>
    <property type="project" value="UniProtKB-KW"/>
</dbReference>
<evidence type="ECO:0000313" key="2">
    <source>
        <dbReference type="EMBL" id="NNU28142.1"/>
    </source>
</evidence>
<dbReference type="GO" id="GO:0005524">
    <property type="term" value="F:ATP binding"/>
    <property type="evidence" value="ECO:0007669"/>
    <property type="project" value="InterPro"/>
</dbReference>
<proteinExistence type="predicted"/>
<dbReference type="SUPFAM" id="SSF52540">
    <property type="entry name" value="P-loop containing nucleoside triphosphate hydrolases"/>
    <property type="match status" value="1"/>
</dbReference>
<evidence type="ECO:0000259" key="1">
    <source>
        <dbReference type="Pfam" id="PF00485"/>
    </source>
</evidence>
<dbReference type="EMBL" id="JABFAJ010000021">
    <property type="protein sequence ID" value="NNU28142.1"/>
    <property type="molecule type" value="Genomic_DNA"/>
</dbReference>
<keyword evidence="3" id="KW-1185">Reference proteome</keyword>
<protein>
    <submittedName>
        <fullName evidence="2">Uridine kinase</fullName>
    </submittedName>
</protein>
<evidence type="ECO:0000313" key="3">
    <source>
        <dbReference type="Proteomes" id="UP000557204"/>
    </source>
</evidence>
<name>A0A849JXV0_9MICO</name>
<keyword evidence="2" id="KW-0418">Kinase</keyword>
<gene>
    <name evidence="2" type="ORF">HLI28_11400</name>
</gene>
<dbReference type="Pfam" id="PF00485">
    <property type="entry name" value="PRK"/>
    <property type="match status" value="1"/>
</dbReference>
<dbReference type="InterPro" id="IPR027417">
    <property type="entry name" value="P-loop_NTPase"/>
</dbReference>
<feature type="domain" description="Phosphoribulokinase/uridine kinase" evidence="1">
    <location>
        <begin position="87"/>
        <end position="166"/>
    </location>
</feature>
<dbReference type="RefSeq" id="WP_171247690.1">
    <property type="nucleotide sequence ID" value="NZ_JABFAJ010000021.1"/>
</dbReference>
<dbReference type="InterPro" id="IPR006083">
    <property type="entry name" value="PRK/URK"/>
</dbReference>
<dbReference type="Proteomes" id="UP000557204">
    <property type="component" value="Unassembled WGS sequence"/>
</dbReference>
<sequence>MTVTPDVLAVLVHSVHAAAPRLPGPGAPTAWRRTRLVCVDGPAGSGKSTLAVQLAVELDAQVVHMDDLYEGWQDGPDGGARRLADLVLAPLAAGGPGKYRRYDWIEGTWAESHTVPPAPVLVIEGCGAAARGVDPWAALRVWVEADDDERLRRGLERDGEGQRGHWVRWMRDEAAHYAAEQTRERADVRLDGVGRLRGPARAKEAS</sequence>
<organism evidence="2 3">
    <name type="scientific">Isoptericola sediminis</name>
    <dbReference type="NCBI Taxonomy" id="2733572"/>
    <lineage>
        <taxon>Bacteria</taxon>
        <taxon>Bacillati</taxon>
        <taxon>Actinomycetota</taxon>
        <taxon>Actinomycetes</taxon>
        <taxon>Micrococcales</taxon>
        <taxon>Promicromonosporaceae</taxon>
        <taxon>Isoptericola</taxon>
    </lineage>
</organism>
<dbReference type="AlphaFoldDB" id="A0A849JXV0"/>
<dbReference type="Gene3D" id="3.40.50.300">
    <property type="entry name" value="P-loop containing nucleotide triphosphate hydrolases"/>
    <property type="match status" value="1"/>
</dbReference>